<proteinExistence type="predicted"/>
<feature type="region of interest" description="Disordered" evidence="1">
    <location>
        <begin position="1"/>
        <end position="31"/>
    </location>
</feature>
<feature type="compositionally biased region" description="Low complexity" evidence="1">
    <location>
        <begin position="18"/>
        <end position="29"/>
    </location>
</feature>
<organism evidence="2 3">
    <name type="scientific">Botryotinia fuckeliana (strain T4)</name>
    <name type="common">Noble rot fungus</name>
    <name type="synonym">Botrytis cinerea</name>
    <dbReference type="NCBI Taxonomy" id="999810"/>
    <lineage>
        <taxon>Eukaryota</taxon>
        <taxon>Fungi</taxon>
        <taxon>Dikarya</taxon>
        <taxon>Ascomycota</taxon>
        <taxon>Pezizomycotina</taxon>
        <taxon>Leotiomycetes</taxon>
        <taxon>Helotiales</taxon>
        <taxon>Sclerotiniaceae</taxon>
        <taxon>Botrytis</taxon>
    </lineage>
</organism>
<evidence type="ECO:0000256" key="1">
    <source>
        <dbReference type="SAM" id="MobiDB-lite"/>
    </source>
</evidence>
<protein>
    <submittedName>
        <fullName evidence="2">Uncharacterized protein</fullName>
    </submittedName>
</protein>
<name>G2XPW1_BOTF4</name>
<accession>G2XPW1</accession>
<dbReference type="STRING" id="999810.G2XPW1"/>
<evidence type="ECO:0000313" key="3">
    <source>
        <dbReference type="Proteomes" id="UP000008177"/>
    </source>
</evidence>
<evidence type="ECO:0000313" key="2">
    <source>
        <dbReference type="EMBL" id="CCD42849.1"/>
    </source>
</evidence>
<reference evidence="3" key="1">
    <citation type="journal article" date="2011" name="PLoS Genet.">
        <title>Genomic analysis of the necrotrophic fungal pathogens Sclerotinia sclerotiorum and Botrytis cinerea.</title>
        <authorList>
            <person name="Amselem J."/>
            <person name="Cuomo C.A."/>
            <person name="van Kan J.A."/>
            <person name="Viaud M."/>
            <person name="Benito E.P."/>
            <person name="Couloux A."/>
            <person name="Coutinho P.M."/>
            <person name="de Vries R.P."/>
            <person name="Dyer P.S."/>
            <person name="Fillinger S."/>
            <person name="Fournier E."/>
            <person name="Gout L."/>
            <person name="Hahn M."/>
            <person name="Kohn L."/>
            <person name="Lapalu N."/>
            <person name="Plummer K.M."/>
            <person name="Pradier J.M."/>
            <person name="Quevillon E."/>
            <person name="Sharon A."/>
            <person name="Simon A."/>
            <person name="ten Have A."/>
            <person name="Tudzynski B."/>
            <person name="Tudzynski P."/>
            <person name="Wincker P."/>
            <person name="Andrew M."/>
            <person name="Anthouard V."/>
            <person name="Beever R.E."/>
            <person name="Beffa R."/>
            <person name="Benoit I."/>
            <person name="Bouzid O."/>
            <person name="Brault B."/>
            <person name="Chen Z."/>
            <person name="Choquer M."/>
            <person name="Collemare J."/>
            <person name="Cotton P."/>
            <person name="Danchin E.G."/>
            <person name="Da Silva C."/>
            <person name="Gautier A."/>
            <person name="Giraud C."/>
            <person name="Giraud T."/>
            <person name="Gonzalez C."/>
            <person name="Grossetete S."/>
            <person name="Guldener U."/>
            <person name="Henrissat B."/>
            <person name="Howlett B.J."/>
            <person name="Kodira C."/>
            <person name="Kretschmer M."/>
            <person name="Lappartient A."/>
            <person name="Leroch M."/>
            <person name="Levis C."/>
            <person name="Mauceli E."/>
            <person name="Neuveglise C."/>
            <person name="Oeser B."/>
            <person name="Pearson M."/>
            <person name="Poulain J."/>
            <person name="Poussereau N."/>
            <person name="Quesneville H."/>
            <person name="Rascle C."/>
            <person name="Schumacher J."/>
            <person name="Segurens B."/>
            <person name="Sexton A."/>
            <person name="Silva E."/>
            <person name="Sirven C."/>
            <person name="Soanes D.M."/>
            <person name="Talbot N.J."/>
            <person name="Templeton M."/>
            <person name="Yandava C."/>
            <person name="Yarden O."/>
            <person name="Zeng Q."/>
            <person name="Rollins J.A."/>
            <person name="Lebrun M.H."/>
            <person name="Dickman M."/>
        </authorList>
    </citation>
    <scope>NUCLEOTIDE SEQUENCE [LARGE SCALE GENOMIC DNA]</scope>
    <source>
        <strain evidence="3">T4</strain>
    </source>
</reference>
<gene>
    <name evidence="2" type="ORF">BofuT4_P071450.1</name>
</gene>
<dbReference type="AlphaFoldDB" id="G2XPW1"/>
<dbReference type="Proteomes" id="UP000008177">
    <property type="component" value="Unplaced contigs"/>
</dbReference>
<dbReference type="HOGENOM" id="CLU_2305633_0_0_1"/>
<sequence>MSTSGPPNGPPSAGINTQQNSQGPPQSGSLMSQQNLNQICCRQYHQYQQALVPNAVDITHTIELLPPKFIQTLAIRTTMLSQDTASAEAGGHSTVGQCAE</sequence>
<dbReference type="EMBL" id="FQ790250">
    <property type="protein sequence ID" value="CCD42849.1"/>
    <property type="molecule type" value="Genomic_DNA"/>
</dbReference>
<dbReference type="InParanoid" id="G2XPW1"/>